<evidence type="ECO:0000259" key="5">
    <source>
        <dbReference type="Pfam" id="PF00005"/>
    </source>
</evidence>
<dbReference type="PANTHER" id="PTHR43776:SF7">
    <property type="entry name" value="D,D-DIPEPTIDE TRANSPORT ATP-BINDING PROTEIN DDPF-RELATED"/>
    <property type="match status" value="1"/>
</dbReference>
<comment type="similarity">
    <text evidence="1">Belongs to the ABC transporter superfamily.</text>
</comment>
<protein>
    <recommendedName>
        <fullName evidence="5">ABC transporter domain-containing protein</fullName>
    </recommendedName>
</protein>
<keyword evidence="3" id="KW-0547">Nucleotide-binding</keyword>
<keyword evidence="7" id="KW-1185">Reference proteome</keyword>
<evidence type="ECO:0000256" key="3">
    <source>
        <dbReference type="ARBA" id="ARBA00022741"/>
    </source>
</evidence>
<sequence>MTPVKTALLSANRVRVALPGRHGAPDARGVDGVDLGIRRNEIVALVGASGCGRTTLTRTLLGLVAPTGSGVVFDGRPLEYSGRSLKAYRKRAHLALQDPSGSLNPRHTMYDAPAHRVRRGGRRAAHQRPPR</sequence>
<reference evidence="7" key="1">
    <citation type="journal article" date="2019" name="Int. J. Syst. Evol. Microbiol.">
        <title>The Global Catalogue of Microorganisms (GCM) 10K type strain sequencing project: providing services to taxonomists for standard genome sequencing and annotation.</title>
        <authorList>
            <consortium name="The Broad Institute Genomics Platform"/>
            <consortium name="The Broad Institute Genome Sequencing Center for Infectious Disease"/>
            <person name="Wu L."/>
            <person name="Ma J."/>
        </authorList>
    </citation>
    <scope>NUCLEOTIDE SEQUENCE [LARGE SCALE GENOMIC DNA]</scope>
    <source>
        <strain evidence="7">JCM 17589</strain>
    </source>
</reference>
<feature type="domain" description="ABC transporter" evidence="5">
    <location>
        <begin position="31"/>
        <end position="112"/>
    </location>
</feature>
<evidence type="ECO:0000256" key="2">
    <source>
        <dbReference type="ARBA" id="ARBA00022448"/>
    </source>
</evidence>
<comment type="caution">
    <text evidence="6">The sequence shown here is derived from an EMBL/GenBank/DDBJ whole genome shotgun (WGS) entry which is preliminary data.</text>
</comment>
<organism evidence="6 7">
    <name type="scientific">Streptomyces tunisiensis</name>
    <dbReference type="NCBI Taxonomy" id="948699"/>
    <lineage>
        <taxon>Bacteria</taxon>
        <taxon>Bacillati</taxon>
        <taxon>Actinomycetota</taxon>
        <taxon>Actinomycetes</taxon>
        <taxon>Kitasatosporales</taxon>
        <taxon>Streptomycetaceae</taxon>
        <taxon>Streptomyces</taxon>
    </lineage>
</organism>
<evidence type="ECO:0000313" key="7">
    <source>
        <dbReference type="Proteomes" id="UP001501845"/>
    </source>
</evidence>
<dbReference type="InterPro" id="IPR003439">
    <property type="entry name" value="ABC_transporter-like_ATP-bd"/>
</dbReference>
<dbReference type="Pfam" id="PF00005">
    <property type="entry name" value="ABC_tran"/>
    <property type="match status" value="1"/>
</dbReference>
<evidence type="ECO:0000256" key="1">
    <source>
        <dbReference type="ARBA" id="ARBA00005417"/>
    </source>
</evidence>
<dbReference type="InterPro" id="IPR050319">
    <property type="entry name" value="ABC_transp_ATP-bind"/>
</dbReference>
<keyword evidence="2" id="KW-0813">Transport</keyword>
<evidence type="ECO:0000256" key="4">
    <source>
        <dbReference type="ARBA" id="ARBA00022840"/>
    </source>
</evidence>
<dbReference type="EMBL" id="BAABBU010000008">
    <property type="protein sequence ID" value="GAA4131590.1"/>
    <property type="molecule type" value="Genomic_DNA"/>
</dbReference>
<dbReference type="SUPFAM" id="SSF52540">
    <property type="entry name" value="P-loop containing nucleoside triphosphate hydrolases"/>
    <property type="match status" value="1"/>
</dbReference>
<evidence type="ECO:0000313" key="6">
    <source>
        <dbReference type="EMBL" id="GAA4131590.1"/>
    </source>
</evidence>
<name>A0ABP7Y928_9ACTN</name>
<proteinExistence type="inferred from homology"/>
<dbReference type="InterPro" id="IPR027417">
    <property type="entry name" value="P-loop_NTPase"/>
</dbReference>
<dbReference type="Gene3D" id="3.40.50.300">
    <property type="entry name" value="P-loop containing nucleotide triphosphate hydrolases"/>
    <property type="match status" value="1"/>
</dbReference>
<accession>A0ABP7Y928</accession>
<keyword evidence="4" id="KW-0067">ATP-binding</keyword>
<dbReference type="PANTHER" id="PTHR43776">
    <property type="entry name" value="TRANSPORT ATP-BINDING PROTEIN"/>
    <property type="match status" value="1"/>
</dbReference>
<dbReference type="Proteomes" id="UP001501845">
    <property type="component" value="Unassembled WGS sequence"/>
</dbReference>
<gene>
    <name evidence="6" type="ORF">GCM10022285_21350</name>
</gene>